<feature type="transmembrane region" description="Helical" evidence="16">
    <location>
        <begin position="447"/>
        <end position="471"/>
    </location>
</feature>
<dbReference type="PANTHER" id="PTHR12147:SF58">
    <property type="entry name" value="VACUOLAR MEMBRANE PROTEASE"/>
    <property type="match status" value="1"/>
</dbReference>
<feature type="domain" description="Peptidase M28" evidence="17">
    <location>
        <begin position="156"/>
        <end position="338"/>
    </location>
</feature>
<evidence type="ECO:0000313" key="21">
    <source>
        <dbReference type="Proteomes" id="UP001360560"/>
    </source>
</evidence>
<evidence type="ECO:0000256" key="5">
    <source>
        <dbReference type="ARBA" id="ARBA00022554"/>
    </source>
</evidence>
<evidence type="ECO:0000256" key="11">
    <source>
        <dbReference type="ARBA" id="ARBA00022989"/>
    </source>
</evidence>
<keyword evidence="8 15" id="KW-0479">Metal-binding</keyword>
<dbReference type="Gene3D" id="3.40.630.10">
    <property type="entry name" value="Zn peptidases"/>
    <property type="match status" value="1"/>
</dbReference>
<evidence type="ECO:0000256" key="13">
    <source>
        <dbReference type="ARBA" id="ARBA00023136"/>
    </source>
</evidence>
<dbReference type="AlphaFoldDB" id="A0AAV5QEQ9"/>
<evidence type="ECO:0000256" key="9">
    <source>
        <dbReference type="ARBA" id="ARBA00022801"/>
    </source>
</evidence>
<evidence type="ECO:0000259" key="17">
    <source>
        <dbReference type="Pfam" id="PF04389"/>
    </source>
</evidence>
<feature type="transmembrane region" description="Helical" evidence="16">
    <location>
        <begin position="483"/>
        <end position="502"/>
    </location>
</feature>
<keyword evidence="6 15" id="KW-0645">Protease</keyword>
<evidence type="ECO:0000313" key="20">
    <source>
        <dbReference type="EMBL" id="GMM33076.1"/>
    </source>
</evidence>
<reference evidence="20 21" key="1">
    <citation type="journal article" date="2023" name="Elife">
        <title>Identification of key yeast species and microbe-microbe interactions impacting larval growth of Drosophila in the wild.</title>
        <authorList>
            <person name="Mure A."/>
            <person name="Sugiura Y."/>
            <person name="Maeda R."/>
            <person name="Honda K."/>
            <person name="Sakurai N."/>
            <person name="Takahashi Y."/>
            <person name="Watada M."/>
            <person name="Katoh T."/>
            <person name="Gotoh A."/>
            <person name="Gotoh Y."/>
            <person name="Taniguchi I."/>
            <person name="Nakamura K."/>
            <person name="Hayashi T."/>
            <person name="Katayama T."/>
            <person name="Uemura T."/>
            <person name="Hattori Y."/>
        </authorList>
    </citation>
    <scope>NUCLEOTIDE SEQUENCE [LARGE SCALE GENOMIC DNA]</scope>
    <source>
        <strain evidence="20 21">SC-9</strain>
    </source>
</reference>
<evidence type="ECO:0000259" key="19">
    <source>
        <dbReference type="Pfam" id="PF22251"/>
    </source>
</evidence>
<name>A0AAV5QEQ9_9ASCO</name>
<accession>A0AAV5QEQ9</accession>
<comment type="cofactor">
    <cofactor evidence="1">
        <name>Zn(2+)</name>
        <dbReference type="ChEBI" id="CHEBI:29105"/>
    </cofactor>
</comment>
<dbReference type="EC" id="3.4.-.-" evidence="15"/>
<dbReference type="SUPFAM" id="SSF53187">
    <property type="entry name" value="Zn-dependent exopeptidases"/>
    <property type="match status" value="1"/>
</dbReference>
<evidence type="ECO:0000256" key="1">
    <source>
        <dbReference type="ARBA" id="ARBA00001947"/>
    </source>
</evidence>
<feature type="transmembrane region" description="Helical" evidence="16">
    <location>
        <begin position="688"/>
        <end position="709"/>
    </location>
</feature>
<dbReference type="InterPro" id="IPR053975">
    <property type="entry name" value="PFF1_C"/>
</dbReference>
<evidence type="ECO:0000256" key="7">
    <source>
        <dbReference type="ARBA" id="ARBA00022692"/>
    </source>
</evidence>
<comment type="caution">
    <text evidence="20">The sequence shown here is derived from an EMBL/GenBank/DDBJ whole genome shotgun (WGS) entry which is preliminary data.</text>
</comment>
<sequence length="1012" mass="115084">MNYCNSQFSASCVSQKNNNNTMVNKRLSQLSGFFSEIFKFRKTSLTLVAIITYIVVFIIDGYAEYSALQVPVPEPFHLTSSWYDLQKISEKPHPFTSHANDEVFDYIYDRVNYYAARDPTLVEVASDKGNSSLFKQRDVFNDSSVDSRIIYFESGNILVKIKGSDPTLSGVLVSAHYDSVGTSYGTTDDGMGIASMLGVLDYVTTNTIQPKRDIVFNFNNDEEFGLLGATVFFHHPWSQSVEYFINLEGTGAGGRAILFRASDYGIAKYYKHVPSPFASSIFQEGFSNRVVGSETDYKVYLQNGLKGMDIAFYKPRSLYHTYRDSISTTSKGSLYHMLSSTLGVLEALANEEIIENDESAAVYFDIFGKWFVILSINTLYTLNIILLAIIPVIIIVLMIVVLGRGTWRITDSKLSAILRLPISMEISCMFTFWISDLIQRKNPLILSLNYNIVLIIMTSTFVLINYIILNFFNNVWKIHDQKLMVLLELTLFFWWWTIVATVRAAPPSVNTGEWIFTLLYVLFGINSIFGLLSLSVKSRPESPVIVVYDPVEQYHEDEQAHEENVDYEEEDNVDEIDIEEEAEEATESSPLISRSEIPQHAAALSKKLKQKFIDSLNYDWSIQFFLLVPISVYFVYFNGHELLQATYQNSHDGTKSIDQVFLFLKYVAIGLGIPLLPFVHKLNYVIRFALLAIIIFGSIVATTIFPFSFNNPLKVSFYQNIDLDNGSLPVVNVAGSASYIKSYLQDLPSLKNTDDTPAITCVPSYRAGQEICSYVGADPNLINNATGKTQFEDMLSYTVIKNTNTDNTGNKSPYEPYEADFYINVKDNRHCVLGFNTTKYSSFKYGKSPLRLLTIYHDDEHKNVGVNASSSMANSEEVSFNALPTGYSKDKQGNEYFKWFKGIDQIQLHKYDWDQEYYHIGLQWIPRWFDDEEEDDDNQDGLNDNDNDDPSLSKLGVTVECYWGEYDTQVKVGDELVRVLPAFDELMQYSPEYIIYTKALPGLVKIKKYIEL</sequence>
<feature type="transmembrane region" description="Helical" evidence="16">
    <location>
        <begin position="379"/>
        <end position="402"/>
    </location>
</feature>
<dbReference type="GO" id="GO:0008235">
    <property type="term" value="F:metalloexopeptidase activity"/>
    <property type="evidence" value="ECO:0007669"/>
    <property type="project" value="InterPro"/>
</dbReference>
<dbReference type="InterPro" id="IPR045175">
    <property type="entry name" value="M28_fam"/>
</dbReference>
<evidence type="ECO:0000256" key="12">
    <source>
        <dbReference type="ARBA" id="ARBA00023049"/>
    </source>
</evidence>
<organism evidence="20 21">
    <name type="scientific">Saccharomycopsis crataegensis</name>
    <dbReference type="NCBI Taxonomy" id="43959"/>
    <lineage>
        <taxon>Eukaryota</taxon>
        <taxon>Fungi</taxon>
        <taxon>Dikarya</taxon>
        <taxon>Ascomycota</taxon>
        <taxon>Saccharomycotina</taxon>
        <taxon>Saccharomycetes</taxon>
        <taxon>Saccharomycopsidaceae</taxon>
        <taxon>Saccharomycopsis</taxon>
    </lineage>
</organism>
<comment type="similarity">
    <text evidence="4 15">Belongs to the peptidase M28 family.</text>
</comment>
<keyword evidence="21" id="KW-1185">Reference proteome</keyword>
<dbReference type="Proteomes" id="UP001360560">
    <property type="component" value="Unassembled WGS sequence"/>
</dbReference>
<dbReference type="GO" id="GO:0005774">
    <property type="term" value="C:vacuolar membrane"/>
    <property type="evidence" value="ECO:0007669"/>
    <property type="project" value="UniProtKB-SubCell"/>
</dbReference>
<dbReference type="Pfam" id="PF22251">
    <property type="entry name" value="PFF1_TM"/>
    <property type="match status" value="1"/>
</dbReference>
<dbReference type="Pfam" id="PF04389">
    <property type="entry name" value="Peptidase_M28"/>
    <property type="match status" value="1"/>
</dbReference>
<evidence type="ECO:0000256" key="14">
    <source>
        <dbReference type="ARBA" id="ARBA00023180"/>
    </source>
</evidence>
<dbReference type="RefSeq" id="XP_064850076.1">
    <property type="nucleotide sequence ID" value="XM_064994004.1"/>
</dbReference>
<dbReference type="GO" id="GO:0006508">
    <property type="term" value="P:proteolysis"/>
    <property type="evidence" value="ECO:0007669"/>
    <property type="project" value="UniProtKB-KW"/>
</dbReference>
<dbReference type="PANTHER" id="PTHR12147">
    <property type="entry name" value="METALLOPEPTIDASE M28 FAMILY MEMBER"/>
    <property type="match status" value="1"/>
</dbReference>
<comment type="function">
    <text evidence="2">May be involved in vacuolar sorting and osmoregulation.</text>
</comment>
<protein>
    <recommendedName>
        <fullName evidence="15">Peptide hydrolase</fullName>
        <ecNumber evidence="15">3.4.-.-</ecNumber>
    </recommendedName>
</protein>
<feature type="transmembrane region" description="Helical" evidence="16">
    <location>
        <begin position="45"/>
        <end position="63"/>
    </location>
</feature>
<evidence type="ECO:0000256" key="15">
    <source>
        <dbReference type="RuleBase" id="RU361240"/>
    </source>
</evidence>
<dbReference type="EMBL" id="BTFZ01000001">
    <property type="protein sequence ID" value="GMM33076.1"/>
    <property type="molecule type" value="Genomic_DNA"/>
</dbReference>
<keyword evidence="7 16" id="KW-0812">Transmembrane</keyword>
<evidence type="ECO:0000256" key="3">
    <source>
        <dbReference type="ARBA" id="ARBA00004128"/>
    </source>
</evidence>
<dbReference type="Pfam" id="PF22250">
    <property type="entry name" value="PFF1_C"/>
    <property type="match status" value="1"/>
</dbReference>
<keyword evidence="12" id="KW-0482">Metalloprotease</keyword>
<keyword evidence="9 15" id="KW-0378">Hydrolase</keyword>
<evidence type="ECO:0000256" key="6">
    <source>
        <dbReference type="ARBA" id="ARBA00022670"/>
    </source>
</evidence>
<evidence type="ECO:0000256" key="8">
    <source>
        <dbReference type="ARBA" id="ARBA00022723"/>
    </source>
</evidence>
<evidence type="ECO:0000256" key="16">
    <source>
        <dbReference type="SAM" id="Phobius"/>
    </source>
</evidence>
<dbReference type="GO" id="GO:0046872">
    <property type="term" value="F:metal ion binding"/>
    <property type="evidence" value="ECO:0007669"/>
    <property type="project" value="UniProtKB-KW"/>
</dbReference>
<dbReference type="InterPro" id="IPR053976">
    <property type="entry name" value="PFF1_TM"/>
</dbReference>
<evidence type="ECO:0000256" key="4">
    <source>
        <dbReference type="ARBA" id="ARBA00010918"/>
    </source>
</evidence>
<feature type="transmembrane region" description="Helical" evidence="16">
    <location>
        <begin position="656"/>
        <end position="676"/>
    </location>
</feature>
<keyword evidence="14" id="KW-0325">Glycoprotein</keyword>
<keyword evidence="13 16" id="KW-0472">Membrane</keyword>
<feature type="domain" description="Vacuolar membrane protease C-terminal" evidence="18">
    <location>
        <begin position="713"/>
        <end position="1006"/>
    </location>
</feature>
<dbReference type="InterPro" id="IPR007484">
    <property type="entry name" value="Peptidase_M28"/>
</dbReference>
<feature type="transmembrane region" description="Helical" evidence="16">
    <location>
        <begin position="514"/>
        <end position="534"/>
    </location>
</feature>
<gene>
    <name evidence="20" type="ORF">DASC09_004010</name>
</gene>
<evidence type="ECO:0000256" key="2">
    <source>
        <dbReference type="ARBA" id="ARBA00003273"/>
    </source>
</evidence>
<keyword evidence="10 15" id="KW-0862">Zinc</keyword>
<feature type="transmembrane region" description="Helical" evidence="16">
    <location>
        <begin position="414"/>
        <end position="435"/>
    </location>
</feature>
<feature type="transmembrane region" description="Helical" evidence="16">
    <location>
        <begin position="616"/>
        <end position="636"/>
    </location>
</feature>
<keyword evidence="5" id="KW-0926">Vacuole</keyword>
<dbReference type="GeneID" id="90071055"/>
<proteinExistence type="inferred from homology"/>
<keyword evidence="11 16" id="KW-1133">Transmembrane helix</keyword>
<evidence type="ECO:0000256" key="10">
    <source>
        <dbReference type="ARBA" id="ARBA00022833"/>
    </source>
</evidence>
<dbReference type="InterPro" id="IPR048024">
    <property type="entry name" value="Fxna-like_M28_dom"/>
</dbReference>
<dbReference type="CDD" id="cd03875">
    <property type="entry name" value="M28_Fxna_like"/>
    <property type="match status" value="1"/>
</dbReference>
<comment type="subcellular location">
    <subcellularLocation>
        <location evidence="3">Vacuole membrane</location>
        <topology evidence="3">Multi-pass membrane protein</topology>
    </subcellularLocation>
</comment>
<evidence type="ECO:0000259" key="18">
    <source>
        <dbReference type="Pfam" id="PF22250"/>
    </source>
</evidence>
<feature type="domain" description="Vacuolar membrane protease transmembrane" evidence="19">
    <location>
        <begin position="418"/>
        <end position="685"/>
    </location>
</feature>